<sequence>MEQEITFTLSLYTLVGGCLLGGIVLGVLLAVAFYKRGHLKDLVNEKL</sequence>
<feature type="transmembrane region" description="Helical" evidence="1">
    <location>
        <begin position="12"/>
        <end position="34"/>
    </location>
</feature>
<protein>
    <recommendedName>
        <fullName evidence="4">DUF3149 domain-containing protein</fullName>
    </recommendedName>
</protein>
<dbReference type="AlphaFoldDB" id="A0ABD8B7P1"/>
<keyword evidence="3" id="KW-1185">Reference proteome</keyword>
<organism evidence="2 3">
    <name type="scientific">Conchiformibius kuhniae</name>
    <dbReference type="NCBI Taxonomy" id="211502"/>
    <lineage>
        <taxon>Bacteria</taxon>
        <taxon>Pseudomonadati</taxon>
        <taxon>Pseudomonadota</taxon>
        <taxon>Betaproteobacteria</taxon>
        <taxon>Neisseriales</taxon>
        <taxon>Neisseriaceae</taxon>
        <taxon>Conchiformibius</taxon>
    </lineage>
</organism>
<dbReference type="EMBL" id="CP091521">
    <property type="protein sequence ID" value="XHH49965.1"/>
    <property type="molecule type" value="Genomic_DNA"/>
</dbReference>
<keyword evidence="1" id="KW-0472">Membrane</keyword>
<evidence type="ECO:0000313" key="2">
    <source>
        <dbReference type="EMBL" id="XHH49965.1"/>
    </source>
</evidence>
<evidence type="ECO:0000256" key="1">
    <source>
        <dbReference type="SAM" id="Phobius"/>
    </source>
</evidence>
<evidence type="ECO:0000313" key="3">
    <source>
        <dbReference type="Proteomes" id="UP000831534"/>
    </source>
</evidence>
<proteinExistence type="predicted"/>
<gene>
    <name evidence="2" type="ORF">LVJ77_11925</name>
</gene>
<dbReference type="KEGG" id="ckh:LVJ77_11925"/>
<dbReference type="Proteomes" id="UP000831534">
    <property type="component" value="Chromosome"/>
</dbReference>
<keyword evidence="1" id="KW-0812">Transmembrane</keyword>
<dbReference type="RefSeq" id="WP_156900738.1">
    <property type="nucleotide sequence ID" value="NZ_CP091521.1"/>
</dbReference>
<keyword evidence="1" id="KW-1133">Transmembrane helix</keyword>
<accession>A0ABD8B7P1</accession>
<name>A0ABD8B7P1_9NEIS</name>
<evidence type="ECO:0008006" key="4">
    <source>
        <dbReference type="Google" id="ProtNLM"/>
    </source>
</evidence>
<reference evidence="2 3" key="1">
    <citation type="journal article" date="2022" name="Res Sq">
        <title>Evolution of multicellular longitudinally dividing oral cavity symbionts (Neisseriaceae).</title>
        <authorList>
            <person name="Nyongesa S."/>
            <person name="Weber P."/>
            <person name="Bernet E."/>
            <person name="Pullido F."/>
            <person name="Nieckarz M."/>
            <person name="Delaby M."/>
            <person name="Nieves C."/>
            <person name="Viehboeck T."/>
            <person name="Krause N."/>
            <person name="Rivera-Millot A."/>
            <person name="Nakamura A."/>
            <person name="Vischer N."/>
            <person name="VanNieuwenhze M."/>
            <person name="Brun Y."/>
            <person name="Cava F."/>
            <person name="Bulgheresi S."/>
            <person name="Veyrier F."/>
        </authorList>
    </citation>
    <scope>NUCLEOTIDE SEQUENCE [LARGE SCALE GENOMIC DNA]</scope>
    <source>
        <strain evidence="2 3">17694</strain>
    </source>
</reference>